<dbReference type="Pfam" id="PF13639">
    <property type="entry name" value="zf-RING_2"/>
    <property type="match status" value="1"/>
</dbReference>
<evidence type="ECO:0000259" key="3">
    <source>
        <dbReference type="PROSITE" id="PS50089"/>
    </source>
</evidence>
<dbReference type="SUPFAM" id="SSF57850">
    <property type="entry name" value="RING/U-box"/>
    <property type="match status" value="1"/>
</dbReference>
<dbReference type="InterPro" id="IPR045899">
    <property type="entry name" value="ATL71-like"/>
</dbReference>
<accession>I1GPZ0</accession>
<evidence type="ECO:0000313" key="6">
    <source>
        <dbReference type="Proteomes" id="UP000008810"/>
    </source>
</evidence>
<dbReference type="Proteomes" id="UP000008810">
    <property type="component" value="Chromosome 1"/>
</dbReference>
<feature type="domain" description="RING-type" evidence="3">
    <location>
        <begin position="89"/>
        <end position="133"/>
    </location>
</feature>
<dbReference type="HOGENOM" id="CLU_112635_0_0_1"/>
<keyword evidence="2" id="KW-0812">Transmembrane</keyword>
<keyword evidence="2" id="KW-1133">Transmembrane helix</keyword>
<dbReference type="EnsemblPlants" id="KQK13964">
    <property type="protein sequence ID" value="KQK13964"/>
    <property type="gene ID" value="BRADI_1g13620v3"/>
</dbReference>
<dbReference type="Gene3D" id="3.30.40.10">
    <property type="entry name" value="Zinc/RING finger domain, C3HC4 (zinc finger)"/>
    <property type="match status" value="1"/>
</dbReference>
<dbReference type="PROSITE" id="PS50089">
    <property type="entry name" value="ZF_RING_2"/>
    <property type="match status" value="1"/>
</dbReference>
<keyword evidence="6" id="KW-1185">Reference proteome</keyword>
<reference evidence="4" key="2">
    <citation type="submission" date="2017-06" db="EMBL/GenBank/DDBJ databases">
        <title>WGS assembly of Brachypodium distachyon.</title>
        <authorList>
            <consortium name="The International Brachypodium Initiative"/>
            <person name="Lucas S."/>
            <person name="Harmon-Smith M."/>
            <person name="Lail K."/>
            <person name="Tice H."/>
            <person name="Grimwood J."/>
            <person name="Bruce D."/>
            <person name="Barry K."/>
            <person name="Shu S."/>
            <person name="Lindquist E."/>
            <person name="Wang M."/>
            <person name="Pitluck S."/>
            <person name="Vogel J.P."/>
            <person name="Garvin D.F."/>
            <person name="Mockler T.C."/>
            <person name="Schmutz J."/>
            <person name="Rokhsar D."/>
            <person name="Bevan M.W."/>
        </authorList>
    </citation>
    <scope>NUCLEOTIDE SEQUENCE</scope>
    <source>
        <strain evidence="4">Bd21</strain>
    </source>
</reference>
<evidence type="ECO:0000313" key="4">
    <source>
        <dbReference type="EMBL" id="KQK13964.1"/>
    </source>
</evidence>
<dbReference type="AlphaFoldDB" id="I1GPZ0"/>
<name>I1GPZ0_BRADI</name>
<gene>
    <name evidence="5" type="primary">LOC104582820</name>
    <name evidence="4" type="ORF">BRADI_1g13620v3</name>
</gene>
<reference evidence="4 5" key="1">
    <citation type="journal article" date="2010" name="Nature">
        <title>Genome sequencing and analysis of the model grass Brachypodium distachyon.</title>
        <authorList>
            <consortium name="International Brachypodium Initiative"/>
        </authorList>
    </citation>
    <scope>NUCLEOTIDE SEQUENCE [LARGE SCALE GENOMIC DNA]</scope>
    <source>
        <strain evidence="4 5">Bd21</strain>
    </source>
</reference>
<feature type="transmembrane region" description="Helical" evidence="2">
    <location>
        <begin position="6"/>
        <end position="28"/>
    </location>
</feature>
<dbReference type="OMA" id="YDQARTK"/>
<keyword evidence="1" id="KW-0863">Zinc-finger</keyword>
<dbReference type="InterPro" id="IPR013083">
    <property type="entry name" value="Znf_RING/FYVE/PHD"/>
</dbReference>
<dbReference type="RefSeq" id="XP_010232058.1">
    <property type="nucleotide sequence ID" value="XM_010233756.3"/>
</dbReference>
<dbReference type="InterPro" id="IPR001841">
    <property type="entry name" value="Znf_RING"/>
</dbReference>
<keyword evidence="1" id="KW-0479">Metal-binding</keyword>
<dbReference type="EMBL" id="CM000880">
    <property type="protein sequence ID" value="KQK13964.1"/>
    <property type="molecule type" value="Genomic_DNA"/>
</dbReference>
<dbReference type="GO" id="GO:0008270">
    <property type="term" value="F:zinc ion binding"/>
    <property type="evidence" value="ECO:0007669"/>
    <property type="project" value="UniProtKB-KW"/>
</dbReference>
<keyword evidence="1" id="KW-0862">Zinc</keyword>
<dbReference type="Gramene" id="KQK13964">
    <property type="protein sequence ID" value="KQK13964"/>
    <property type="gene ID" value="BRADI_1g13620v3"/>
</dbReference>
<keyword evidence="2" id="KW-0472">Membrane</keyword>
<dbReference type="PANTHER" id="PTHR46719:SF7">
    <property type="entry name" value="RING-H2 FINGER PROTEIN ATL71-RELATED"/>
    <property type="match status" value="1"/>
</dbReference>
<dbReference type="OrthoDB" id="693973at2759"/>
<evidence type="ECO:0000256" key="2">
    <source>
        <dbReference type="SAM" id="Phobius"/>
    </source>
</evidence>
<evidence type="ECO:0000313" key="5">
    <source>
        <dbReference type="EnsemblPlants" id="KQK13964"/>
    </source>
</evidence>
<dbReference type="SMART" id="SM00184">
    <property type="entry name" value="RING"/>
    <property type="match status" value="1"/>
</dbReference>
<dbReference type="KEGG" id="bdi:104582820"/>
<sequence length="162" mass="17164">MGPNLALVLEIAAVVALALLIVIVAVVFSPGGACDGAGGDAAGAGRVHAADVESALGGMTLMTTYEQVAARKGKETETETEKEEERERCALCLGEYGKGSALVRMVPACGHFFHAECGIDGWLRKRRTCPICRGRVLLLPRNRMMMPPLECPPMPPRITASS</sequence>
<dbReference type="PANTHER" id="PTHR46719">
    <property type="entry name" value="TRANSCRIPTION FACTOR C2H2 FAMILY-RELATED"/>
    <property type="match status" value="1"/>
</dbReference>
<reference evidence="5" key="3">
    <citation type="submission" date="2018-08" db="UniProtKB">
        <authorList>
            <consortium name="EnsemblPlants"/>
        </authorList>
    </citation>
    <scope>IDENTIFICATION</scope>
    <source>
        <strain evidence="5">cv. Bd21</strain>
    </source>
</reference>
<evidence type="ECO:0000256" key="1">
    <source>
        <dbReference type="PROSITE-ProRule" id="PRU00175"/>
    </source>
</evidence>
<proteinExistence type="predicted"/>
<organism evidence="5">
    <name type="scientific">Brachypodium distachyon</name>
    <name type="common">Purple false brome</name>
    <name type="synonym">Trachynia distachya</name>
    <dbReference type="NCBI Taxonomy" id="15368"/>
    <lineage>
        <taxon>Eukaryota</taxon>
        <taxon>Viridiplantae</taxon>
        <taxon>Streptophyta</taxon>
        <taxon>Embryophyta</taxon>
        <taxon>Tracheophyta</taxon>
        <taxon>Spermatophyta</taxon>
        <taxon>Magnoliopsida</taxon>
        <taxon>Liliopsida</taxon>
        <taxon>Poales</taxon>
        <taxon>Poaceae</taxon>
        <taxon>BOP clade</taxon>
        <taxon>Pooideae</taxon>
        <taxon>Stipodae</taxon>
        <taxon>Brachypodieae</taxon>
        <taxon>Brachypodium</taxon>
    </lineage>
</organism>
<dbReference type="eggNOG" id="KOG0800">
    <property type="taxonomic scope" value="Eukaryota"/>
</dbReference>
<dbReference type="GeneID" id="104582820"/>
<protein>
    <recommendedName>
        <fullName evidence="3">RING-type domain-containing protein</fullName>
    </recommendedName>
</protein>